<evidence type="ECO:0000313" key="2">
    <source>
        <dbReference type="EMBL" id="KYF82490.1"/>
    </source>
</evidence>
<organism evidence="2 3">
    <name type="scientific">Sorangium cellulosum</name>
    <name type="common">Polyangium cellulosum</name>
    <dbReference type="NCBI Taxonomy" id="56"/>
    <lineage>
        <taxon>Bacteria</taxon>
        <taxon>Pseudomonadati</taxon>
        <taxon>Myxococcota</taxon>
        <taxon>Polyangia</taxon>
        <taxon>Polyangiales</taxon>
        <taxon>Polyangiaceae</taxon>
        <taxon>Sorangium</taxon>
    </lineage>
</organism>
<dbReference type="Proteomes" id="UP000075635">
    <property type="component" value="Unassembled WGS sequence"/>
</dbReference>
<comment type="caution">
    <text evidence="2">The sequence shown here is derived from an EMBL/GenBank/DDBJ whole genome shotgun (WGS) entry which is preliminary data.</text>
</comment>
<gene>
    <name evidence="2" type="ORF">BE17_26135</name>
</gene>
<accession>A0A150RQT2</accession>
<evidence type="ECO:0000313" key="3">
    <source>
        <dbReference type="Proteomes" id="UP000075635"/>
    </source>
</evidence>
<feature type="region of interest" description="Disordered" evidence="1">
    <location>
        <begin position="1"/>
        <end position="28"/>
    </location>
</feature>
<protein>
    <submittedName>
        <fullName evidence="2">Uncharacterized protein</fullName>
    </submittedName>
</protein>
<dbReference type="AlphaFoldDB" id="A0A150RQT2"/>
<reference evidence="2 3" key="1">
    <citation type="submission" date="2014-02" db="EMBL/GenBank/DDBJ databases">
        <title>The small core and large imbalanced accessory genome model reveals a collaborative survival strategy of Sorangium cellulosum strains in nature.</title>
        <authorList>
            <person name="Han K."/>
            <person name="Peng R."/>
            <person name="Blom J."/>
            <person name="Li Y.-Z."/>
        </authorList>
    </citation>
    <scope>NUCLEOTIDE SEQUENCE [LARGE SCALE GENOMIC DNA]</scope>
    <source>
        <strain evidence="2 3">So0011-07</strain>
    </source>
</reference>
<proteinExistence type="predicted"/>
<dbReference type="EMBL" id="JEMB01002246">
    <property type="protein sequence ID" value="KYF82490.1"/>
    <property type="molecule type" value="Genomic_DNA"/>
</dbReference>
<name>A0A150RQT2_SORCE</name>
<evidence type="ECO:0000256" key="1">
    <source>
        <dbReference type="SAM" id="MobiDB-lite"/>
    </source>
</evidence>
<sequence>MADVGAAPERAVNSPAKERRARARWRAGAARGAGGAKRRCRYMEITIGSLLVLRSVWDGAKLDR</sequence>